<protein>
    <recommendedName>
        <fullName evidence="1">Peptidase U32 collagenase domain-containing protein</fullName>
    </recommendedName>
</protein>
<dbReference type="InterPro" id="IPR001539">
    <property type="entry name" value="Peptidase_U32"/>
</dbReference>
<keyword evidence="3" id="KW-1185">Reference proteome</keyword>
<dbReference type="OrthoDB" id="9807498at2"/>
<reference evidence="2 3" key="1">
    <citation type="submission" date="2014-08" db="EMBL/GenBank/DDBJ databases">
        <title>Porphyromonas cangingivalis strain:COT-109_OH1386 Genome sequencing.</title>
        <authorList>
            <person name="Wallis C."/>
            <person name="Deusch O."/>
            <person name="O'Flynn C."/>
            <person name="Davis I."/>
            <person name="Jospin G."/>
            <person name="Darling A.E."/>
            <person name="Coil D.A."/>
            <person name="Alexiev A."/>
            <person name="Horsfall A."/>
            <person name="Kirkwood N."/>
            <person name="Harris S."/>
            <person name="Eisen J.A."/>
        </authorList>
    </citation>
    <scope>NUCLEOTIDE SEQUENCE [LARGE SCALE GENOMIC DNA]</scope>
    <source>
        <strain evidence="3">COT-109 OH1386</strain>
    </source>
</reference>
<sequence>MDRQLELLAPAKNADYGIEAIRHGADAVYIGAPSFGARVGAGNSLEGIERLISFAHIFGAKVYVALNTILKDEELSEARKLIHQLYNIGADAIIIQDYGLLMLDLPPIPLHASTQMDNVSVERIKFISDQGFEQVVIPREFSLNQIRRVHRTVPDIRLECFVHGALCVSYSGRCYAAAEFHDRSANRGACSQVCRLPFDLIDGKGRVLQRNKHLLSIKDLNRTELIADLIEAGVTSFKIEGRLKDLSYVKNVVSHYNLVINAFIAEHPEYSRRSHGEVDLKFIPQIDRVFNRGYTAFAQNGRKEDNLAAFDSPKSMGERVGTVTSIKGSVIRLQREPGKIISNGDGLAFYLPQGGTSGIKVNVSEGDKITLNKPSEDLKIGMSLYRNFDINFERQMAKETAERKLPIHFCLYEQEDNKLCLSVETFDGIRTSVVESIKMEKSLSGDAITSITNVLNKCGNTFYKVSDINISPGLDDIFIPRSLLTGMRQKALGQLNDKLRSFALKIRPTRSQPLHDSTYPEATVNYTANVFNRSAQLFYAKHGSTVTEMAYEMEKRSQKPLMYTKHCIRYSLGMCPHLQGYQGCFYEPWLLKSTHGDLTMRISFNCRECSMSLYKY</sequence>
<dbReference type="InterPro" id="IPR051454">
    <property type="entry name" value="RNA/ubiquinone_mod_enzymes"/>
</dbReference>
<dbReference type="EMBL" id="JQJD01000054">
    <property type="protein sequence ID" value="KGN79031.1"/>
    <property type="molecule type" value="Genomic_DNA"/>
</dbReference>
<dbReference type="Proteomes" id="UP000030125">
    <property type="component" value="Unassembled WGS sequence"/>
</dbReference>
<gene>
    <name evidence="2" type="ORF">HQ35_08650</name>
</gene>
<dbReference type="InterPro" id="IPR020988">
    <property type="entry name" value="Pept_U32_collagenase"/>
</dbReference>
<dbReference type="STRING" id="36874.HQ34_04450"/>
<name>A0A0A2EJJ8_PORCN</name>
<evidence type="ECO:0000313" key="2">
    <source>
        <dbReference type="EMBL" id="KGN79031.1"/>
    </source>
</evidence>
<dbReference type="Pfam" id="PF12392">
    <property type="entry name" value="DUF3656"/>
    <property type="match status" value="1"/>
</dbReference>
<dbReference type="AlphaFoldDB" id="A0A0A2EJJ8"/>
<dbReference type="PANTHER" id="PTHR30217:SF10">
    <property type="entry name" value="23S RRNA 5-HYDROXYCYTIDINE C2501 SYNTHASE"/>
    <property type="match status" value="1"/>
</dbReference>
<evidence type="ECO:0000259" key="1">
    <source>
        <dbReference type="Pfam" id="PF12392"/>
    </source>
</evidence>
<evidence type="ECO:0000313" key="3">
    <source>
        <dbReference type="Proteomes" id="UP000030125"/>
    </source>
</evidence>
<feature type="domain" description="Peptidase U32 collagenase" evidence="1">
    <location>
        <begin position="384"/>
        <end position="499"/>
    </location>
</feature>
<dbReference type="PANTHER" id="PTHR30217">
    <property type="entry name" value="PEPTIDASE U32 FAMILY"/>
    <property type="match status" value="1"/>
</dbReference>
<accession>A0A0A2EJJ8</accession>
<proteinExistence type="predicted"/>
<organism evidence="2 3">
    <name type="scientific">Porphyromonas cangingivalis</name>
    <dbReference type="NCBI Taxonomy" id="36874"/>
    <lineage>
        <taxon>Bacteria</taxon>
        <taxon>Pseudomonadati</taxon>
        <taxon>Bacteroidota</taxon>
        <taxon>Bacteroidia</taxon>
        <taxon>Bacteroidales</taxon>
        <taxon>Porphyromonadaceae</taxon>
        <taxon>Porphyromonas</taxon>
    </lineage>
</organism>
<dbReference type="eggNOG" id="COG0826">
    <property type="taxonomic scope" value="Bacteria"/>
</dbReference>
<comment type="caution">
    <text evidence="2">The sequence shown here is derived from an EMBL/GenBank/DDBJ whole genome shotgun (WGS) entry which is preliminary data.</text>
</comment>
<dbReference type="Pfam" id="PF01136">
    <property type="entry name" value="Peptidase_U32"/>
    <property type="match status" value="1"/>
</dbReference>
<dbReference type="RefSeq" id="WP_036852533.1">
    <property type="nucleotide sequence ID" value="NZ_JQJD01000054.1"/>
</dbReference>